<gene>
    <name evidence="3" type="ORF">C0187_05370</name>
</gene>
<organism evidence="3 4">
    <name type="scientific">Calditerrivibrio nitroreducens</name>
    <dbReference type="NCBI Taxonomy" id="477976"/>
    <lineage>
        <taxon>Bacteria</taxon>
        <taxon>Pseudomonadati</taxon>
        <taxon>Deferribacterota</taxon>
        <taxon>Deferribacteres</taxon>
        <taxon>Deferribacterales</taxon>
        <taxon>Calditerrivibrionaceae</taxon>
    </lineage>
</organism>
<feature type="domain" description="FecR protein" evidence="2">
    <location>
        <begin position="58"/>
        <end position="147"/>
    </location>
</feature>
<dbReference type="AlphaFoldDB" id="A0A2J6WJL6"/>
<feature type="signal peptide" evidence="1">
    <location>
        <begin position="1"/>
        <end position="20"/>
    </location>
</feature>
<proteinExistence type="predicted"/>
<accession>A0A2J6WJL6</accession>
<evidence type="ECO:0000259" key="2">
    <source>
        <dbReference type="Pfam" id="PF04773"/>
    </source>
</evidence>
<feature type="chain" id="PRO_5014463609" description="FecR protein domain-containing protein" evidence="1">
    <location>
        <begin position="21"/>
        <end position="230"/>
    </location>
</feature>
<dbReference type="Gene3D" id="2.60.120.1440">
    <property type="match status" value="1"/>
</dbReference>
<evidence type="ECO:0000313" key="3">
    <source>
        <dbReference type="EMBL" id="PMP70576.1"/>
    </source>
</evidence>
<evidence type="ECO:0000313" key="4">
    <source>
        <dbReference type="Proteomes" id="UP000242881"/>
    </source>
</evidence>
<dbReference type="Pfam" id="PF04773">
    <property type="entry name" value="FecR"/>
    <property type="match status" value="1"/>
</dbReference>
<name>A0A2J6WJL6_9BACT</name>
<comment type="caution">
    <text evidence="3">The sequence shown here is derived from an EMBL/GenBank/DDBJ whole genome shotgun (WGS) entry which is preliminary data.</text>
</comment>
<dbReference type="EMBL" id="PNIN01000051">
    <property type="protein sequence ID" value="PMP70576.1"/>
    <property type="molecule type" value="Genomic_DNA"/>
</dbReference>
<protein>
    <recommendedName>
        <fullName evidence="2">FecR protein domain-containing protein</fullName>
    </recommendedName>
</protein>
<sequence length="230" mass="26440">MKKFIISIVLVLGISITGFAQQVAGHIEKFEGKVILYPSGSVRGIAAKNNLEFKVKDSIRAFQKSTAFIKFIDKSKIVLNENSILYIKDIQNLNLKNGKVVFEIQKQDDKQGIKIATKTAIIGVKGTKFLINVNKDEVDVILKEGEITVSAIKGEFKRYLQKEEEDFNKFAQDTKQDYEDYKKKVQEEFVEFVKEFTMKDEMAISIKGKEVRDIKDTKEFDDEFELLNKF</sequence>
<evidence type="ECO:0000256" key="1">
    <source>
        <dbReference type="SAM" id="SignalP"/>
    </source>
</evidence>
<dbReference type="PANTHER" id="PTHR38731">
    <property type="entry name" value="LIPL45-RELATED LIPOPROTEIN-RELATED"/>
    <property type="match status" value="1"/>
</dbReference>
<reference evidence="3 4" key="1">
    <citation type="submission" date="2018-01" db="EMBL/GenBank/DDBJ databases">
        <title>Metagenomic assembled genomes from two thermal pools in the Uzon Caldera, Kamchatka, Russia.</title>
        <authorList>
            <person name="Wilkins L."/>
            <person name="Ettinger C."/>
        </authorList>
    </citation>
    <scope>NUCLEOTIDE SEQUENCE [LARGE SCALE GENOMIC DNA]</scope>
    <source>
        <strain evidence="3">ZAV-05</strain>
    </source>
</reference>
<dbReference type="PANTHER" id="PTHR38731:SF1">
    <property type="entry name" value="FECR PROTEIN DOMAIN-CONTAINING PROTEIN"/>
    <property type="match status" value="1"/>
</dbReference>
<keyword evidence="1" id="KW-0732">Signal</keyword>
<dbReference type="InterPro" id="IPR006860">
    <property type="entry name" value="FecR"/>
</dbReference>
<dbReference type="Proteomes" id="UP000242881">
    <property type="component" value="Unassembled WGS sequence"/>
</dbReference>